<accession>A0A386PL98</accession>
<comment type="cofactor">
    <cofactor evidence="3">
        <name>Zn(2+)</name>
        <dbReference type="ChEBI" id="CHEBI:29105"/>
    </cofactor>
</comment>
<name>A0A386PL98_9SPIR</name>
<dbReference type="GO" id="GO:0004177">
    <property type="term" value="F:aminopeptidase activity"/>
    <property type="evidence" value="ECO:0007669"/>
    <property type="project" value="UniProtKB-KW"/>
</dbReference>
<gene>
    <name evidence="10" type="ORF">DB313_00355</name>
</gene>
<dbReference type="GO" id="GO:0008237">
    <property type="term" value="F:metallopeptidase activity"/>
    <property type="evidence" value="ECO:0007669"/>
    <property type="project" value="UniProtKB-KW"/>
</dbReference>
<dbReference type="SUPFAM" id="SSF144052">
    <property type="entry name" value="Thermophilic metalloprotease-like"/>
    <property type="match status" value="1"/>
</dbReference>
<evidence type="ECO:0000256" key="1">
    <source>
        <dbReference type="ARBA" id="ARBA00001941"/>
    </source>
</evidence>
<dbReference type="GO" id="GO:0006508">
    <property type="term" value="P:proteolysis"/>
    <property type="evidence" value="ECO:0007669"/>
    <property type="project" value="UniProtKB-KW"/>
</dbReference>
<protein>
    <submittedName>
        <fullName evidence="10">Aminopeptidase</fullName>
    </submittedName>
</protein>
<sequence>MEEDLIKYAELIILKGINLQKNQCVLITGSIENYEFLRILAKKAYEHGAKYVELNIEDIDILKTRFKYSPEDLLEFIPGFKYKFFEEMVGEKWAKIRIDDTENLDGLKDIDSKKISKYFRQLRLASKQVSTATMNNELSWCVVCAPGPKWASKVLNKPNSQKTLEEFFEIQKKILLLDSENPIKAWEDHGAKLHKRCAILNKLKLEKLVFKNQKTNLEVYLLDTSIWTGGSEKIKGTDIEFNANIPTEEVFTTPDYKKTNGIMYATRPVMVLGNLITGIWIEFSDGKVVNFGCDDEHSRAILKRHIETDTQAKYIGEVALVDSSSPIYQSGLTFYSILYDENASCHIALGGAYSSCLSNEENLKTDVEKLNYGCNVSLIHTDFMIGSNDINVIGTDKKGIEHTIIQNGKFVL</sequence>
<comment type="similarity">
    <text evidence="4">Belongs to the peptidase M29 family.</text>
</comment>
<evidence type="ECO:0000256" key="8">
    <source>
        <dbReference type="ARBA" id="ARBA00022801"/>
    </source>
</evidence>
<dbReference type="PANTHER" id="PTHR34448:SF3">
    <property type="entry name" value="AMINOPEPTIDASE AMPS"/>
    <property type="match status" value="1"/>
</dbReference>
<dbReference type="Gene3D" id="3.40.1830.10">
    <property type="entry name" value="Thermophilic metalloprotease (M29)"/>
    <property type="match status" value="1"/>
</dbReference>
<evidence type="ECO:0000256" key="2">
    <source>
        <dbReference type="ARBA" id="ARBA00001946"/>
    </source>
</evidence>
<evidence type="ECO:0000256" key="6">
    <source>
        <dbReference type="ARBA" id="ARBA00022670"/>
    </source>
</evidence>
<keyword evidence="5 10" id="KW-0031">Aminopeptidase</keyword>
<dbReference type="InterPro" id="IPR035097">
    <property type="entry name" value="M29_N-terminal"/>
</dbReference>
<keyword evidence="7" id="KW-0479">Metal-binding</keyword>
<evidence type="ECO:0000256" key="3">
    <source>
        <dbReference type="ARBA" id="ARBA00001947"/>
    </source>
</evidence>
<keyword evidence="11" id="KW-1185">Reference proteome</keyword>
<dbReference type="AlphaFoldDB" id="A0A386PL98"/>
<dbReference type="InterPro" id="IPR000787">
    <property type="entry name" value="Peptidase_M29"/>
</dbReference>
<dbReference type="OrthoDB" id="9803993at2"/>
<dbReference type="InterPro" id="IPR052170">
    <property type="entry name" value="M29_Exopeptidase"/>
</dbReference>
<evidence type="ECO:0000313" key="11">
    <source>
        <dbReference type="Proteomes" id="UP000275571"/>
    </source>
</evidence>
<keyword evidence="9" id="KW-0482">Metalloprotease</keyword>
<reference evidence="10 11" key="1">
    <citation type="journal article" date="2018" name="Infect. Genet. Evol.">
        <title>Genome-wide analysis of Borrelia turcica and 'Candidatus Borrelia tachyglossi' shows relapsing fever-like genomes with unique genomic links to Lyme disease Borrelia.</title>
        <authorList>
            <person name="Gofton A.W."/>
            <person name="Margos G."/>
            <person name="Fingerle V."/>
            <person name="Hepner S."/>
            <person name="Loh S.M."/>
            <person name="Ryan U."/>
            <person name="Irwin P."/>
            <person name="Oskam C.L."/>
        </authorList>
    </citation>
    <scope>NUCLEOTIDE SEQUENCE [LARGE SCALE GENOMIC DNA]</scope>
    <source>
        <strain evidence="10 11">IST7</strain>
    </source>
</reference>
<dbReference type="RefSeq" id="WP_120103884.1">
    <property type="nucleotide sequence ID" value="NZ_CP028884.1"/>
</dbReference>
<dbReference type="GO" id="GO:0046872">
    <property type="term" value="F:metal ion binding"/>
    <property type="evidence" value="ECO:0007669"/>
    <property type="project" value="UniProtKB-KW"/>
</dbReference>
<dbReference type="PANTHER" id="PTHR34448">
    <property type="entry name" value="AMINOPEPTIDASE"/>
    <property type="match status" value="1"/>
</dbReference>
<dbReference type="Proteomes" id="UP000275571">
    <property type="component" value="Chromosome"/>
</dbReference>
<proteinExistence type="inferred from homology"/>
<comment type="cofactor">
    <cofactor evidence="2">
        <name>Mg(2+)</name>
        <dbReference type="ChEBI" id="CHEBI:18420"/>
    </cofactor>
</comment>
<dbReference type="EMBL" id="CP028884">
    <property type="protein sequence ID" value="AYE35965.1"/>
    <property type="molecule type" value="Genomic_DNA"/>
</dbReference>
<organism evidence="10 11">
    <name type="scientific">Borrelia turcica IST7</name>
    <dbReference type="NCBI Taxonomy" id="1104446"/>
    <lineage>
        <taxon>Bacteria</taxon>
        <taxon>Pseudomonadati</taxon>
        <taxon>Spirochaetota</taxon>
        <taxon>Spirochaetia</taxon>
        <taxon>Spirochaetales</taxon>
        <taxon>Borreliaceae</taxon>
        <taxon>Borrelia</taxon>
    </lineage>
</organism>
<dbReference type="PRINTS" id="PR00919">
    <property type="entry name" value="THERMOPTASE"/>
</dbReference>
<evidence type="ECO:0000313" key="10">
    <source>
        <dbReference type="EMBL" id="AYE35965.1"/>
    </source>
</evidence>
<evidence type="ECO:0000256" key="5">
    <source>
        <dbReference type="ARBA" id="ARBA00022438"/>
    </source>
</evidence>
<evidence type="ECO:0000256" key="7">
    <source>
        <dbReference type="ARBA" id="ARBA00022723"/>
    </source>
</evidence>
<evidence type="ECO:0000256" key="4">
    <source>
        <dbReference type="ARBA" id="ARBA00008236"/>
    </source>
</evidence>
<comment type="cofactor">
    <cofactor evidence="1">
        <name>Co(2+)</name>
        <dbReference type="ChEBI" id="CHEBI:48828"/>
    </cofactor>
</comment>
<dbReference type="Pfam" id="PF02073">
    <property type="entry name" value="Peptidase_M29"/>
    <property type="match status" value="1"/>
</dbReference>
<evidence type="ECO:0000256" key="9">
    <source>
        <dbReference type="ARBA" id="ARBA00023049"/>
    </source>
</evidence>
<keyword evidence="6" id="KW-0645">Protease</keyword>
<dbReference type="KEGG" id="btur:DB313_00355"/>
<keyword evidence="8" id="KW-0378">Hydrolase</keyword>